<protein>
    <submittedName>
        <fullName evidence="9">RNA polymerase subunit sigma-70</fullName>
    </submittedName>
</protein>
<dbReference type="InterPro" id="IPR036388">
    <property type="entry name" value="WH-like_DNA-bd_sf"/>
</dbReference>
<evidence type="ECO:0000256" key="3">
    <source>
        <dbReference type="ARBA" id="ARBA00023015"/>
    </source>
</evidence>
<evidence type="ECO:0000256" key="1">
    <source>
        <dbReference type="ARBA" id="ARBA00010641"/>
    </source>
</evidence>
<dbReference type="InterPro" id="IPR013324">
    <property type="entry name" value="RNA_pol_sigma_r3/r4-like"/>
</dbReference>
<comment type="similarity">
    <text evidence="1">Belongs to the sigma-70 factor family. ECF subfamily.</text>
</comment>
<feature type="domain" description="RNA polymerase sigma-70 region 2" evidence="7">
    <location>
        <begin position="15"/>
        <end position="77"/>
    </location>
</feature>
<dbReference type="NCBIfam" id="NF006089">
    <property type="entry name" value="PRK08241.1"/>
    <property type="match status" value="1"/>
</dbReference>
<dbReference type="NCBIfam" id="TIGR02960">
    <property type="entry name" value="SigX5"/>
    <property type="match status" value="1"/>
</dbReference>
<dbReference type="SUPFAM" id="SSF54427">
    <property type="entry name" value="NTF2-like"/>
    <property type="match status" value="1"/>
</dbReference>
<dbReference type="InterPro" id="IPR013325">
    <property type="entry name" value="RNA_pol_sigma_r2"/>
</dbReference>
<reference evidence="9 10" key="1">
    <citation type="journal article" date="2019" name="Int. J. Syst. Evol. Microbiol.">
        <title>Streptomyces cadmiisoli sp. nov., a novel actinomycete isolated from cadmium-contaminated soil.</title>
        <authorList>
            <person name="Li K."/>
            <person name="Tang X."/>
            <person name="Zhao J."/>
            <person name="Guo Y."/>
            <person name="Tang Y."/>
            <person name="Gao J."/>
        </authorList>
    </citation>
    <scope>NUCLEOTIDE SEQUENCE [LARGE SCALE GENOMIC DNA]</scope>
    <source>
        <strain evidence="9 10">ZFG47</strain>
    </source>
</reference>
<dbReference type="GO" id="GO:0016987">
    <property type="term" value="F:sigma factor activity"/>
    <property type="evidence" value="ECO:0007669"/>
    <property type="project" value="UniProtKB-KW"/>
</dbReference>
<sequence>MGNGTATTDLEAALEKHRVELTGYCYRMLGSSFEAEDAVQDTLVRAWRSFDKFEGRSSVRSWLYRIATNVCLDMLSAGNKRARPMDLSEATPLARAALSPRPDHTWLEPMPDARVLPATADPAEAAVAKESVRLAFMAALQQLPPKQRAVLILREVLAWKAAEVAELLGTSVASVNSALQRARATLAERADTGADAAVSDPLDEEQQKLLERYVAAFEGYDMTALTALLHEDAVMTMPPFDLWLRGPADITGFMTTIGSACAGSRLRPVRVNGLPGFAHYKPDPESGGFAPWAVQVLEISDGRITGFHCFLDTKRWFPLFGLPLHLEAEADQVE</sequence>
<dbReference type="CDD" id="cd06171">
    <property type="entry name" value="Sigma70_r4"/>
    <property type="match status" value="1"/>
</dbReference>
<dbReference type="PANTHER" id="PTHR43133:SF65">
    <property type="entry name" value="ECF RNA POLYMERASE SIGMA FACTOR SIGG"/>
    <property type="match status" value="1"/>
</dbReference>
<dbReference type="KEGG" id="scad:DN051_15925"/>
<dbReference type="InterPro" id="IPR032710">
    <property type="entry name" value="NTF2-like_dom_sf"/>
</dbReference>
<dbReference type="SUPFAM" id="SSF88946">
    <property type="entry name" value="Sigma2 domain of RNA polymerase sigma factors"/>
    <property type="match status" value="1"/>
</dbReference>
<organism evidence="9 10">
    <name type="scientific">Streptomyces cadmiisoli</name>
    <dbReference type="NCBI Taxonomy" id="2184053"/>
    <lineage>
        <taxon>Bacteria</taxon>
        <taxon>Bacillati</taxon>
        <taxon>Actinomycetota</taxon>
        <taxon>Actinomycetes</taxon>
        <taxon>Kitasatosporales</taxon>
        <taxon>Streptomycetaceae</taxon>
        <taxon>Streptomyces</taxon>
        <taxon>Streptomyces aurantiacus group</taxon>
    </lineage>
</organism>
<name>A0A2Z4IYE7_9ACTN</name>
<evidence type="ECO:0000259" key="7">
    <source>
        <dbReference type="Pfam" id="PF04542"/>
    </source>
</evidence>
<comment type="subunit">
    <text evidence="2">Interacts transiently with the RNA polymerase catalytic core formed by RpoA, RpoB, RpoC and RpoZ (2 alpha, 1 beta, 1 beta' and 1 omega subunit) to form the RNA polymerase holoenzyme that can initiate transcription.</text>
</comment>
<dbReference type="RefSeq" id="WP_053760117.1">
    <property type="nucleotide sequence ID" value="NZ_CBDRHE010000035.1"/>
</dbReference>
<evidence type="ECO:0000313" key="10">
    <source>
        <dbReference type="Proteomes" id="UP000249616"/>
    </source>
</evidence>
<feature type="domain" description="RNA polymerase sigma factor 70 region 4 type 2" evidence="8">
    <location>
        <begin position="134"/>
        <end position="186"/>
    </location>
</feature>
<dbReference type="EMBL" id="CP030073">
    <property type="protein sequence ID" value="AWW37951.1"/>
    <property type="molecule type" value="Genomic_DNA"/>
</dbReference>
<dbReference type="InterPro" id="IPR014305">
    <property type="entry name" value="RNA_pol_sigma-G_actinobac"/>
</dbReference>
<dbReference type="InterPro" id="IPR014284">
    <property type="entry name" value="RNA_pol_sigma-70_dom"/>
</dbReference>
<dbReference type="Proteomes" id="UP000249616">
    <property type="component" value="Chromosome"/>
</dbReference>
<gene>
    <name evidence="9" type="ORF">DN051_15925</name>
</gene>
<dbReference type="GO" id="GO:0003677">
    <property type="term" value="F:DNA binding"/>
    <property type="evidence" value="ECO:0007669"/>
    <property type="project" value="InterPro"/>
</dbReference>
<dbReference type="InterPro" id="IPR013249">
    <property type="entry name" value="RNA_pol_sigma70_r4_t2"/>
</dbReference>
<dbReference type="Pfam" id="PF08281">
    <property type="entry name" value="Sigma70_r4_2"/>
    <property type="match status" value="1"/>
</dbReference>
<keyword evidence="5" id="KW-0804">Transcription</keyword>
<dbReference type="InterPro" id="IPR039425">
    <property type="entry name" value="RNA_pol_sigma-70-like"/>
</dbReference>
<dbReference type="PANTHER" id="PTHR43133">
    <property type="entry name" value="RNA POLYMERASE ECF-TYPE SIGMA FACTO"/>
    <property type="match status" value="1"/>
</dbReference>
<evidence type="ECO:0000256" key="5">
    <source>
        <dbReference type="ARBA" id="ARBA00023163"/>
    </source>
</evidence>
<evidence type="ECO:0000259" key="8">
    <source>
        <dbReference type="Pfam" id="PF08281"/>
    </source>
</evidence>
<dbReference type="AlphaFoldDB" id="A0A2Z4IYE7"/>
<feature type="domain" description="Nuclear transport factor 2" evidence="6">
    <location>
        <begin position="206"/>
        <end position="316"/>
    </location>
</feature>
<proteinExistence type="inferred from homology"/>
<dbReference type="InterPro" id="IPR002075">
    <property type="entry name" value="NTF2_dom"/>
</dbReference>
<evidence type="ECO:0000259" key="6">
    <source>
        <dbReference type="Pfam" id="PF02136"/>
    </source>
</evidence>
<accession>A0A2Z4IYE7</accession>
<dbReference type="NCBIfam" id="TIGR02937">
    <property type="entry name" value="sigma70-ECF"/>
    <property type="match status" value="1"/>
</dbReference>
<dbReference type="InterPro" id="IPR007627">
    <property type="entry name" value="RNA_pol_sigma70_r2"/>
</dbReference>
<dbReference type="Gene3D" id="3.10.450.50">
    <property type="match status" value="1"/>
</dbReference>
<evidence type="ECO:0000256" key="4">
    <source>
        <dbReference type="ARBA" id="ARBA00023082"/>
    </source>
</evidence>
<keyword evidence="4" id="KW-0731">Sigma factor</keyword>
<dbReference type="SUPFAM" id="SSF88659">
    <property type="entry name" value="Sigma3 and sigma4 domains of RNA polymerase sigma factors"/>
    <property type="match status" value="1"/>
</dbReference>
<keyword evidence="10" id="KW-1185">Reference proteome</keyword>
<evidence type="ECO:0000313" key="9">
    <source>
        <dbReference type="EMBL" id="AWW37951.1"/>
    </source>
</evidence>
<evidence type="ECO:0000256" key="2">
    <source>
        <dbReference type="ARBA" id="ARBA00011344"/>
    </source>
</evidence>
<dbReference type="Gene3D" id="1.10.10.10">
    <property type="entry name" value="Winged helix-like DNA-binding domain superfamily/Winged helix DNA-binding domain"/>
    <property type="match status" value="1"/>
</dbReference>
<dbReference type="Pfam" id="PF04542">
    <property type="entry name" value="Sigma70_r2"/>
    <property type="match status" value="1"/>
</dbReference>
<dbReference type="Pfam" id="PF02136">
    <property type="entry name" value="NTF2"/>
    <property type="match status" value="1"/>
</dbReference>
<dbReference type="GO" id="GO:0006352">
    <property type="term" value="P:DNA-templated transcription initiation"/>
    <property type="evidence" value="ECO:0007669"/>
    <property type="project" value="InterPro"/>
</dbReference>
<dbReference type="Gene3D" id="1.10.1740.10">
    <property type="match status" value="1"/>
</dbReference>
<keyword evidence="3" id="KW-0805">Transcription regulation</keyword>